<dbReference type="EMBL" id="CP000768">
    <property type="protein sequence ID" value="ABS43271.1"/>
    <property type="molecule type" value="Genomic_DNA"/>
</dbReference>
<proteinExistence type="predicted"/>
<accession>A7H3L2</accession>
<protein>
    <recommendedName>
        <fullName evidence="4">YopX protein domain-containing protein</fullName>
    </recommendedName>
</protein>
<organism evidence="2 3">
    <name type="scientific">Campylobacter jejuni subsp. doylei (strain ATCC BAA-1458 / RM4099 / 269.97)</name>
    <dbReference type="NCBI Taxonomy" id="360109"/>
    <lineage>
        <taxon>Bacteria</taxon>
        <taxon>Pseudomonadati</taxon>
        <taxon>Campylobacterota</taxon>
        <taxon>Epsilonproteobacteria</taxon>
        <taxon>Campylobacterales</taxon>
        <taxon>Campylobacteraceae</taxon>
        <taxon>Campylobacter</taxon>
    </lineage>
</organism>
<dbReference type="KEGG" id="cjd:JJD26997_0983"/>
<evidence type="ECO:0000313" key="2">
    <source>
        <dbReference type="EMBL" id="ABS43271.1"/>
    </source>
</evidence>
<evidence type="ECO:0008006" key="4">
    <source>
        <dbReference type="Google" id="ProtNLM"/>
    </source>
</evidence>
<evidence type="ECO:0000313" key="3">
    <source>
        <dbReference type="Proteomes" id="UP000002302"/>
    </source>
</evidence>
<feature type="region of interest" description="Disordered" evidence="1">
    <location>
        <begin position="111"/>
        <end position="163"/>
    </location>
</feature>
<feature type="compositionally biased region" description="Polar residues" evidence="1">
    <location>
        <begin position="122"/>
        <end position="141"/>
    </location>
</feature>
<evidence type="ECO:0000256" key="1">
    <source>
        <dbReference type="SAM" id="MobiDB-lite"/>
    </source>
</evidence>
<dbReference type="Proteomes" id="UP000002302">
    <property type="component" value="Chromosome"/>
</dbReference>
<name>A7H3L2_CAMJD</name>
<reference evidence="3" key="1">
    <citation type="submission" date="2007-07" db="EMBL/GenBank/DDBJ databases">
        <title>Complete genome sequence of Campylobacter jejuni subsp doylei 269.97 isolated from human blood.</title>
        <authorList>
            <person name="Fouts D.E."/>
            <person name="Mongodin E.F."/>
            <person name="Puiu D."/>
            <person name="Sebastian Y."/>
            <person name="Miller W.G."/>
            <person name="Mandrell R.E."/>
            <person name="Lastovica A.J."/>
            <person name="Nelson K.E."/>
        </authorList>
    </citation>
    <scope>NUCLEOTIDE SEQUENCE [LARGE SCALE GENOMIC DNA]</scope>
    <source>
        <strain evidence="3">ATCC BAA-1458 / RM4099 / 269.97</strain>
    </source>
</reference>
<gene>
    <name evidence="2" type="ordered locus">JJD26997_0983</name>
</gene>
<dbReference type="HOGENOM" id="CLU_1624094_0_0_7"/>
<dbReference type="AlphaFoldDB" id="A7H3L2"/>
<sequence length="163" mass="19266">MKLKDFDFRIWDNKYKEYIFTNRTISKYYEDASKVCSLAGRIRKEKYSGNLVFDDLGCDCEEREIELFTWFRDKNGINRSMFIEQAILEYSSKKPKVEFFFHGITKTRRINKVKQQDKNSEENNLQSKISKESNAQANVNESKNDNKAQKKSGGMMFNFGSKE</sequence>